<evidence type="ECO:0000313" key="3">
    <source>
        <dbReference type="EMBL" id="KAK8982884.1"/>
    </source>
</evidence>
<feature type="region of interest" description="Disordered" evidence="1">
    <location>
        <begin position="116"/>
        <end position="166"/>
    </location>
</feature>
<gene>
    <name evidence="3" type="ORF">V6N11_054869</name>
</gene>
<evidence type="ECO:0000256" key="2">
    <source>
        <dbReference type="SAM" id="SignalP"/>
    </source>
</evidence>
<dbReference type="EMBL" id="JBBPBN010000083">
    <property type="protein sequence ID" value="KAK8982884.1"/>
    <property type="molecule type" value="Genomic_DNA"/>
</dbReference>
<keyword evidence="2" id="KW-0732">Signal</keyword>
<organism evidence="3 4">
    <name type="scientific">Hibiscus sabdariffa</name>
    <name type="common">roselle</name>
    <dbReference type="NCBI Taxonomy" id="183260"/>
    <lineage>
        <taxon>Eukaryota</taxon>
        <taxon>Viridiplantae</taxon>
        <taxon>Streptophyta</taxon>
        <taxon>Embryophyta</taxon>
        <taxon>Tracheophyta</taxon>
        <taxon>Spermatophyta</taxon>
        <taxon>Magnoliopsida</taxon>
        <taxon>eudicotyledons</taxon>
        <taxon>Gunneridae</taxon>
        <taxon>Pentapetalae</taxon>
        <taxon>rosids</taxon>
        <taxon>malvids</taxon>
        <taxon>Malvales</taxon>
        <taxon>Malvaceae</taxon>
        <taxon>Malvoideae</taxon>
        <taxon>Hibiscus</taxon>
    </lineage>
</organism>
<feature type="signal peptide" evidence="2">
    <location>
        <begin position="1"/>
        <end position="24"/>
    </location>
</feature>
<feature type="compositionally biased region" description="Polar residues" evidence="1">
    <location>
        <begin position="149"/>
        <end position="159"/>
    </location>
</feature>
<accession>A0ABR2P369</accession>
<protein>
    <submittedName>
        <fullName evidence="3">Uncharacterized protein</fullName>
    </submittedName>
</protein>
<sequence>MFLASVSLAGFASTIMVLIEASSANSLSSNDLNAETRLMDPLRLPIGINLAQHSVSSKIESHSNGSGANWAPSTRLYRSDDFAASKQPVVHSSTDISSSFPLPIHNEQLQPVATPTQEQPLANNNSSSPAPNSATNNSHDEHIEIAVIDSSTSVPNTVANGDDEHT</sequence>
<dbReference type="Proteomes" id="UP001396334">
    <property type="component" value="Unassembled WGS sequence"/>
</dbReference>
<proteinExistence type="predicted"/>
<keyword evidence="4" id="KW-1185">Reference proteome</keyword>
<comment type="caution">
    <text evidence="3">The sequence shown here is derived from an EMBL/GenBank/DDBJ whole genome shotgun (WGS) entry which is preliminary data.</text>
</comment>
<feature type="chain" id="PRO_5045124815" evidence="2">
    <location>
        <begin position="25"/>
        <end position="166"/>
    </location>
</feature>
<reference evidence="3 4" key="1">
    <citation type="journal article" date="2024" name="G3 (Bethesda)">
        <title>Genome assembly of Hibiscus sabdariffa L. provides insights into metabolisms of medicinal natural products.</title>
        <authorList>
            <person name="Kim T."/>
        </authorList>
    </citation>
    <scope>NUCLEOTIDE SEQUENCE [LARGE SCALE GENOMIC DNA]</scope>
    <source>
        <strain evidence="3">TK-2024</strain>
        <tissue evidence="3">Old leaves</tissue>
    </source>
</reference>
<evidence type="ECO:0000313" key="4">
    <source>
        <dbReference type="Proteomes" id="UP001396334"/>
    </source>
</evidence>
<feature type="compositionally biased region" description="Low complexity" evidence="1">
    <location>
        <begin position="122"/>
        <end position="137"/>
    </location>
</feature>
<name>A0ABR2P369_9ROSI</name>
<evidence type="ECO:0000256" key="1">
    <source>
        <dbReference type="SAM" id="MobiDB-lite"/>
    </source>
</evidence>